<dbReference type="InterPro" id="IPR005105">
    <property type="entry name" value="GlnD_Uridyltrans_N"/>
</dbReference>
<organism evidence="3 4">
    <name type="scientific">Candidatus Thiodiazotropha endolucinida</name>
    <dbReference type="NCBI Taxonomy" id="1655433"/>
    <lineage>
        <taxon>Bacteria</taxon>
        <taxon>Pseudomonadati</taxon>
        <taxon>Pseudomonadota</taxon>
        <taxon>Gammaproteobacteria</taxon>
        <taxon>Chromatiales</taxon>
        <taxon>Sedimenticolaceae</taxon>
        <taxon>Candidatus Thiodiazotropha</taxon>
    </lineage>
</organism>
<dbReference type="InterPro" id="IPR018821">
    <property type="entry name" value="DUF294_put_nucleoTrafse_sb-bd"/>
</dbReference>
<dbReference type="InterPro" id="IPR000644">
    <property type="entry name" value="CBS_dom"/>
</dbReference>
<dbReference type="CDD" id="cd05401">
    <property type="entry name" value="NT_GlnE_GlnD_like"/>
    <property type="match status" value="1"/>
</dbReference>
<accession>A0A7Z0VJ47</accession>
<keyword evidence="3" id="KW-0808">Transferase</keyword>
<comment type="caution">
    <text evidence="3">The sequence shown here is derived from an EMBL/GenBank/DDBJ whole genome shotgun (WGS) entry which is preliminary data.</text>
</comment>
<keyword evidence="1" id="KW-0129">CBS domain</keyword>
<dbReference type="Pfam" id="PF10335">
    <property type="entry name" value="DUF294_C"/>
    <property type="match status" value="1"/>
</dbReference>
<dbReference type="GO" id="GO:0008773">
    <property type="term" value="F:[protein-PII] uridylyltransferase activity"/>
    <property type="evidence" value="ECO:0007669"/>
    <property type="project" value="InterPro"/>
</dbReference>
<dbReference type="EMBL" id="MARB01000020">
    <property type="protein sequence ID" value="ODJ86582.1"/>
    <property type="molecule type" value="Genomic_DNA"/>
</dbReference>
<protein>
    <submittedName>
        <fullName evidence="3">Putative nucleotidyltransferase substrate binding domain protein</fullName>
    </submittedName>
</protein>
<evidence type="ECO:0000256" key="1">
    <source>
        <dbReference type="PROSITE-ProRule" id="PRU00703"/>
    </source>
</evidence>
<sequence>MMPAKQPPPRPPKPLAEFKSAHMSAGIGDIPLRELAQNEPLIIQPETSIRDALFTLNRDDIQAGVVAQQIDAPLGIVTLRELIEAITLKRADLSEPVIAYMTAAPISLPVDAPAHRARVALTRSRLSHLVLLQSNGRLYNLLSHSDLPGFREGGAEGLINTVQHAGNVDSMANAAKAIRQRGQELFVNGMGVEALCQWMSGLNDLLCMRVIELIANEFDLPPVSWCWMVFGSEGRLEQTFAADQDNGLIFQPDNEEDTPQIRNALVPFAKAVNKALDRCGFSLCRGDIMAGNPKLCLSVSEWRDRFQHWLSTPEPKSLLNATIFFDFRPLYGQDELVDDLHNWLLPRPAEHPRFLRAMATEALTCAPALGWFGRFSYDGGHRYPHTIDLKKRGARPFIDAARIWALKHGVWSTNTAERLRAATNDMKRSPADTAATIEAFDLIQRIRMQRQLAGGDYDEINRVNPSDLSSSQRLMLKEAFKQGKLLQLRLRQEFEQ</sequence>
<name>A0A7Z0VJ47_9GAMM</name>
<proteinExistence type="predicted"/>
<evidence type="ECO:0000313" key="3">
    <source>
        <dbReference type="EMBL" id="ODJ86582.1"/>
    </source>
</evidence>
<dbReference type="Gene3D" id="3.10.580.10">
    <property type="entry name" value="CBS-domain"/>
    <property type="match status" value="1"/>
</dbReference>
<dbReference type="Pfam" id="PF03445">
    <property type="entry name" value="DUF294"/>
    <property type="match status" value="1"/>
</dbReference>
<dbReference type="PROSITE" id="PS51371">
    <property type="entry name" value="CBS"/>
    <property type="match status" value="1"/>
</dbReference>
<dbReference type="SUPFAM" id="SSF54631">
    <property type="entry name" value="CBS-domain pair"/>
    <property type="match status" value="1"/>
</dbReference>
<feature type="domain" description="CBS" evidence="2">
    <location>
        <begin position="36"/>
        <end position="93"/>
    </location>
</feature>
<dbReference type="InterPro" id="IPR046342">
    <property type="entry name" value="CBS_dom_sf"/>
</dbReference>
<reference evidence="3 4" key="1">
    <citation type="submission" date="2016-06" db="EMBL/GenBank/DDBJ databases">
        <title>Genome sequence of endosymbiont of Candidatus Endolucinida thiodiazotropha.</title>
        <authorList>
            <person name="Poehlein A."/>
            <person name="Koenig S."/>
            <person name="Heiden S.E."/>
            <person name="Thuermer A."/>
            <person name="Voget S."/>
            <person name="Daniel R."/>
            <person name="Markert S."/>
            <person name="Gros O."/>
            <person name="Schweder T."/>
        </authorList>
    </citation>
    <scope>NUCLEOTIDE SEQUENCE [LARGE SCALE GENOMIC DNA]</scope>
    <source>
        <strain evidence="3 4">COS</strain>
    </source>
</reference>
<dbReference type="Proteomes" id="UP000094769">
    <property type="component" value="Unassembled WGS sequence"/>
</dbReference>
<dbReference type="RefSeq" id="WP_069126883.1">
    <property type="nucleotide sequence ID" value="NZ_MARB01000020.1"/>
</dbReference>
<evidence type="ECO:0000259" key="2">
    <source>
        <dbReference type="PROSITE" id="PS51371"/>
    </source>
</evidence>
<dbReference type="Pfam" id="PF00571">
    <property type="entry name" value="CBS"/>
    <property type="match status" value="2"/>
</dbReference>
<gene>
    <name evidence="3" type="ORF">CODIS_32220</name>
</gene>
<evidence type="ECO:0000313" key="4">
    <source>
        <dbReference type="Proteomes" id="UP000094769"/>
    </source>
</evidence>
<dbReference type="AlphaFoldDB" id="A0A7Z0VJ47"/>
<keyword evidence="4" id="KW-1185">Reference proteome</keyword>